<protein>
    <recommendedName>
        <fullName evidence="3">DUF6286 domain-containing protein</fullName>
    </recommendedName>
</protein>
<evidence type="ECO:0000313" key="5">
    <source>
        <dbReference type="Proteomes" id="UP000660454"/>
    </source>
</evidence>
<feature type="compositionally biased region" description="Gly residues" evidence="1">
    <location>
        <begin position="47"/>
        <end position="64"/>
    </location>
</feature>
<dbReference type="EMBL" id="BOOF01000006">
    <property type="protein sequence ID" value="GIH60922.1"/>
    <property type="molecule type" value="Genomic_DNA"/>
</dbReference>
<keyword evidence="5" id="KW-1185">Reference proteome</keyword>
<name>A0ABQ4GHK5_9ACTN</name>
<gene>
    <name evidence="4" type="ORF">Msi02_17390</name>
</gene>
<sequence length="244" mass="24646">MSGKGERLMSVVQGILAGSSARSAKGAGSGSDSEGAGRGRGARSAGSGEGADGAGTDTCGGGTAAGRRTAMRVLRPGRTPAAVVVAAVLALLGWALTAVVVAVMLGVSPPWRLPSRLLNLTPADPAVPAAAVGMIVCGAALVALALVPGRPRLVPLECRDPLLAMGLTRAGLRRTLAASAREVEHVRRADVHILRRRIEVAVVADADTTGALLREVGAAVGDRLSGLGVQSRQEVVVRLRRRGG</sequence>
<accession>A0ABQ4GHK5</accession>
<reference evidence="4 5" key="1">
    <citation type="submission" date="2021-01" db="EMBL/GenBank/DDBJ databases">
        <title>Whole genome shotgun sequence of Microbispora siamensis NBRC 104113.</title>
        <authorList>
            <person name="Komaki H."/>
            <person name="Tamura T."/>
        </authorList>
    </citation>
    <scope>NUCLEOTIDE SEQUENCE [LARGE SCALE GENOMIC DNA]</scope>
    <source>
        <strain evidence="4 5">NBRC 104113</strain>
    </source>
</reference>
<dbReference type="InterPro" id="IPR046253">
    <property type="entry name" value="DUF6286"/>
</dbReference>
<organism evidence="4 5">
    <name type="scientific">Microbispora siamensis</name>
    <dbReference type="NCBI Taxonomy" id="564413"/>
    <lineage>
        <taxon>Bacteria</taxon>
        <taxon>Bacillati</taxon>
        <taxon>Actinomycetota</taxon>
        <taxon>Actinomycetes</taxon>
        <taxon>Streptosporangiales</taxon>
        <taxon>Streptosporangiaceae</taxon>
        <taxon>Microbispora</taxon>
    </lineage>
</organism>
<evidence type="ECO:0000256" key="1">
    <source>
        <dbReference type="SAM" id="MobiDB-lite"/>
    </source>
</evidence>
<keyword evidence="2" id="KW-1133">Transmembrane helix</keyword>
<keyword evidence="2" id="KW-0812">Transmembrane</keyword>
<feature type="domain" description="DUF6286" evidence="3">
    <location>
        <begin position="136"/>
        <end position="240"/>
    </location>
</feature>
<dbReference type="Pfam" id="PF19803">
    <property type="entry name" value="DUF6286"/>
    <property type="match status" value="1"/>
</dbReference>
<feature type="region of interest" description="Disordered" evidence="1">
    <location>
        <begin position="21"/>
        <end position="64"/>
    </location>
</feature>
<feature type="transmembrane region" description="Helical" evidence="2">
    <location>
        <begin position="81"/>
        <end position="107"/>
    </location>
</feature>
<evidence type="ECO:0000313" key="4">
    <source>
        <dbReference type="EMBL" id="GIH60922.1"/>
    </source>
</evidence>
<dbReference type="Proteomes" id="UP000660454">
    <property type="component" value="Unassembled WGS sequence"/>
</dbReference>
<feature type="compositionally biased region" description="Low complexity" evidence="1">
    <location>
        <begin position="21"/>
        <end position="34"/>
    </location>
</feature>
<proteinExistence type="predicted"/>
<evidence type="ECO:0000259" key="3">
    <source>
        <dbReference type="Pfam" id="PF19803"/>
    </source>
</evidence>
<feature type="transmembrane region" description="Helical" evidence="2">
    <location>
        <begin position="127"/>
        <end position="147"/>
    </location>
</feature>
<comment type="caution">
    <text evidence="4">The sequence shown here is derived from an EMBL/GenBank/DDBJ whole genome shotgun (WGS) entry which is preliminary data.</text>
</comment>
<keyword evidence="2" id="KW-0472">Membrane</keyword>
<evidence type="ECO:0000256" key="2">
    <source>
        <dbReference type="SAM" id="Phobius"/>
    </source>
</evidence>